<dbReference type="KEGG" id="sbk:SHEWBE_2504"/>
<dbReference type="Proteomes" id="UP000250123">
    <property type="component" value="Chromosome SHEWBE"/>
</dbReference>
<gene>
    <name evidence="1" type="ORF">SHEWBE_2504</name>
</gene>
<sequence length="26" mass="3136">MNSRIEERQFILSEIKNKQLHETFGS</sequence>
<proteinExistence type="predicted"/>
<evidence type="ECO:0000313" key="1">
    <source>
        <dbReference type="EMBL" id="SQH76467.1"/>
    </source>
</evidence>
<evidence type="ECO:0000313" key="2">
    <source>
        <dbReference type="Proteomes" id="UP000250123"/>
    </source>
</evidence>
<dbReference type="EMBL" id="LS483452">
    <property type="protein sequence ID" value="SQH76467.1"/>
    <property type="molecule type" value="Genomic_DNA"/>
</dbReference>
<dbReference type="AlphaFoldDB" id="A0A330M9I8"/>
<protein>
    <submittedName>
        <fullName evidence="1">Uncharacterized protein</fullName>
    </submittedName>
</protein>
<name>A0A330M9I8_9GAMM</name>
<organism evidence="1 2">
    <name type="scientific">Shewanella benthica</name>
    <dbReference type="NCBI Taxonomy" id="43661"/>
    <lineage>
        <taxon>Bacteria</taxon>
        <taxon>Pseudomonadati</taxon>
        <taxon>Pseudomonadota</taxon>
        <taxon>Gammaproteobacteria</taxon>
        <taxon>Alteromonadales</taxon>
        <taxon>Shewanellaceae</taxon>
        <taxon>Shewanella</taxon>
    </lineage>
</organism>
<accession>A0A330M9I8</accession>
<reference evidence="2" key="1">
    <citation type="submission" date="2018-06" db="EMBL/GenBank/DDBJ databases">
        <authorList>
            <person name="Cea G.-C."/>
            <person name="William W."/>
        </authorList>
    </citation>
    <scope>NUCLEOTIDE SEQUENCE [LARGE SCALE GENOMIC DNA]</scope>
    <source>
        <strain evidence="2">DB21MT-2</strain>
    </source>
</reference>